<evidence type="ECO:0000313" key="2">
    <source>
        <dbReference type="EMBL" id="TMJ06956.1"/>
    </source>
</evidence>
<dbReference type="SUPFAM" id="SSF53448">
    <property type="entry name" value="Nucleotide-diphospho-sugar transferases"/>
    <property type="match status" value="1"/>
</dbReference>
<protein>
    <recommendedName>
        <fullName evidence="1">MobA-like NTP transferase domain-containing protein</fullName>
    </recommendedName>
</protein>
<evidence type="ECO:0000313" key="3">
    <source>
        <dbReference type="Proteomes" id="UP000319353"/>
    </source>
</evidence>
<reference evidence="2 3" key="1">
    <citation type="journal article" date="2019" name="Nat. Microbiol.">
        <title>Mediterranean grassland soil C-N compound turnover is dependent on rainfall and depth, and is mediated by genomically divergent microorganisms.</title>
        <authorList>
            <person name="Diamond S."/>
            <person name="Andeer P.F."/>
            <person name="Li Z."/>
            <person name="Crits-Christoph A."/>
            <person name="Burstein D."/>
            <person name="Anantharaman K."/>
            <person name="Lane K.R."/>
            <person name="Thomas B.C."/>
            <person name="Pan C."/>
            <person name="Northen T.R."/>
            <person name="Banfield J.F."/>
        </authorList>
    </citation>
    <scope>NUCLEOTIDE SEQUENCE [LARGE SCALE GENOMIC DNA]</scope>
    <source>
        <strain evidence="2">NP_4</strain>
    </source>
</reference>
<dbReference type="Gene3D" id="3.90.550.10">
    <property type="entry name" value="Spore Coat Polysaccharide Biosynthesis Protein SpsA, Chain A"/>
    <property type="match status" value="1"/>
</dbReference>
<dbReference type="InterPro" id="IPR029044">
    <property type="entry name" value="Nucleotide-diphossugar_trans"/>
</dbReference>
<proteinExistence type="predicted"/>
<organism evidence="2 3">
    <name type="scientific">Candidatus Segetimicrobium genomatis</name>
    <dbReference type="NCBI Taxonomy" id="2569760"/>
    <lineage>
        <taxon>Bacteria</taxon>
        <taxon>Bacillati</taxon>
        <taxon>Candidatus Sysuimicrobiota</taxon>
        <taxon>Candidatus Sysuimicrobiia</taxon>
        <taxon>Candidatus Sysuimicrobiales</taxon>
        <taxon>Candidatus Segetimicrobiaceae</taxon>
        <taxon>Candidatus Segetimicrobium</taxon>
    </lineage>
</organism>
<evidence type="ECO:0000259" key="1">
    <source>
        <dbReference type="Pfam" id="PF12804"/>
    </source>
</evidence>
<feature type="domain" description="MobA-like NTP transferase" evidence="1">
    <location>
        <begin position="4"/>
        <end position="131"/>
    </location>
</feature>
<dbReference type="EMBL" id="VBAL01000001">
    <property type="protein sequence ID" value="TMJ06956.1"/>
    <property type="molecule type" value="Genomic_DNA"/>
</dbReference>
<sequence>MVDAIVLAGGGTEPGLGADVPNKGFLQISGRPLVDYVVQAVQRARGIGRIAVVGPPGPLRSVLSRDVIIVSDNGGIMENVAHAVRELGVRDLTLVAASDIPLLTGVVVEEFLAGCARKPADFYYAVVPKDAMEQQFPTAQKTYVTLTDGTFCGGSLMLFNPAVIDRVQPFVERLFAARKKPWLLAQLFGWAIVLRFASGRLSIAEMVARAREVVGIDVMPVVLPRPELALDVDVGKPENLALIRAALQQHRDS</sequence>
<dbReference type="Pfam" id="PF12804">
    <property type="entry name" value="NTP_transf_3"/>
    <property type="match status" value="1"/>
</dbReference>
<accession>A0A537LG62</accession>
<dbReference type="GO" id="GO:0016779">
    <property type="term" value="F:nucleotidyltransferase activity"/>
    <property type="evidence" value="ECO:0007669"/>
    <property type="project" value="UniProtKB-ARBA"/>
</dbReference>
<dbReference type="AlphaFoldDB" id="A0A537LG62"/>
<dbReference type="Proteomes" id="UP000319353">
    <property type="component" value="Unassembled WGS sequence"/>
</dbReference>
<name>A0A537LG62_9BACT</name>
<dbReference type="InterPro" id="IPR025877">
    <property type="entry name" value="MobA-like_NTP_Trfase"/>
</dbReference>
<comment type="caution">
    <text evidence="2">The sequence shown here is derived from an EMBL/GenBank/DDBJ whole genome shotgun (WGS) entry which is preliminary data.</text>
</comment>
<gene>
    <name evidence="2" type="ORF">E6H01_00020</name>
</gene>